<dbReference type="Proteomes" id="UP001500192">
    <property type="component" value="Unassembled WGS sequence"/>
</dbReference>
<keyword evidence="2" id="KW-1185">Reference proteome</keyword>
<name>A0ABP9PTW4_9PSEU</name>
<proteinExistence type="predicted"/>
<dbReference type="EMBL" id="BAABIB010000008">
    <property type="protein sequence ID" value="GAA5151972.1"/>
    <property type="molecule type" value="Genomic_DNA"/>
</dbReference>
<evidence type="ECO:0008006" key="3">
    <source>
        <dbReference type="Google" id="ProtNLM"/>
    </source>
</evidence>
<organism evidence="1 2">
    <name type="scientific">Amycolatopsis dongchuanensis</name>
    <dbReference type="NCBI Taxonomy" id="1070866"/>
    <lineage>
        <taxon>Bacteria</taxon>
        <taxon>Bacillati</taxon>
        <taxon>Actinomycetota</taxon>
        <taxon>Actinomycetes</taxon>
        <taxon>Pseudonocardiales</taxon>
        <taxon>Pseudonocardiaceae</taxon>
        <taxon>Amycolatopsis</taxon>
    </lineage>
</organism>
<comment type="caution">
    <text evidence="1">The sequence shown here is derived from an EMBL/GenBank/DDBJ whole genome shotgun (WGS) entry which is preliminary data.</text>
</comment>
<evidence type="ECO:0000313" key="1">
    <source>
        <dbReference type="EMBL" id="GAA5151972.1"/>
    </source>
</evidence>
<accession>A0ABP9PTW4</accession>
<evidence type="ECO:0000313" key="2">
    <source>
        <dbReference type="Proteomes" id="UP001500192"/>
    </source>
</evidence>
<protein>
    <recommendedName>
        <fullName evidence="3">Excreted virulence factor EspC, type VII ESX diderm</fullName>
    </recommendedName>
</protein>
<dbReference type="RefSeq" id="WP_346051600.1">
    <property type="nucleotide sequence ID" value="NZ_BAABIB010000008.1"/>
</dbReference>
<reference evidence="2" key="1">
    <citation type="journal article" date="2019" name="Int. J. Syst. Evol. Microbiol.">
        <title>The Global Catalogue of Microorganisms (GCM) 10K type strain sequencing project: providing services to taxonomists for standard genome sequencing and annotation.</title>
        <authorList>
            <consortium name="The Broad Institute Genomics Platform"/>
            <consortium name="The Broad Institute Genome Sequencing Center for Infectious Disease"/>
            <person name="Wu L."/>
            <person name="Ma J."/>
        </authorList>
    </citation>
    <scope>NUCLEOTIDE SEQUENCE [LARGE SCALE GENOMIC DNA]</scope>
    <source>
        <strain evidence="2">JCM 18054</strain>
    </source>
</reference>
<gene>
    <name evidence="1" type="ORF">GCM10023214_03360</name>
</gene>
<sequence>MALDGPGFHVDIDAVGQAARGITGSVQDQDNFELRRLCGEPELYGHQALHDALMDFCVKWSDGLDVLTDDAGAIGETLTKAVQAYQAIDEATARTLAGDPATGAVEDG</sequence>